<dbReference type="EMBL" id="KN847542">
    <property type="protein sequence ID" value="KIW04112.1"/>
    <property type="molecule type" value="Genomic_DNA"/>
</dbReference>
<sequence length="72" mass="7885">MTWSILFWLIRAIVRSCYNRYFASDDVAATIATVLGSAQAVVVMFAVNSAGLGQRVEKLGAHCLHRTALDLD</sequence>
<dbReference type="AlphaFoldDB" id="A0A0D1YTX7"/>
<evidence type="ECO:0000313" key="2">
    <source>
        <dbReference type="EMBL" id="KIW04112.1"/>
    </source>
</evidence>
<keyword evidence="1" id="KW-0812">Transmembrane</keyword>
<dbReference type="RefSeq" id="XP_016213981.1">
    <property type="nucleotide sequence ID" value="XM_016358363.1"/>
</dbReference>
<dbReference type="HOGENOM" id="CLU_2724139_0_0_1"/>
<dbReference type="InParanoid" id="A0A0D1YTX7"/>
<keyword evidence="1" id="KW-1133">Transmembrane helix</keyword>
<dbReference type="VEuPathDB" id="FungiDB:PV09_04923"/>
<dbReference type="GeneID" id="27312896"/>
<name>A0A0D1YTX7_9PEZI</name>
<protein>
    <submittedName>
        <fullName evidence="2">Uncharacterized protein</fullName>
    </submittedName>
</protein>
<keyword evidence="3" id="KW-1185">Reference proteome</keyword>
<dbReference type="Proteomes" id="UP000053259">
    <property type="component" value="Unassembled WGS sequence"/>
</dbReference>
<proteinExistence type="predicted"/>
<gene>
    <name evidence="2" type="ORF">PV09_04923</name>
</gene>
<feature type="transmembrane region" description="Helical" evidence="1">
    <location>
        <begin position="27"/>
        <end position="47"/>
    </location>
</feature>
<evidence type="ECO:0000256" key="1">
    <source>
        <dbReference type="SAM" id="Phobius"/>
    </source>
</evidence>
<organism evidence="2 3">
    <name type="scientific">Verruconis gallopava</name>
    <dbReference type="NCBI Taxonomy" id="253628"/>
    <lineage>
        <taxon>Eukaryota</taxon>
        <taxon>Fungi</taxon>
        <taxon>Dikarya</taxon>
        <taxon>Ascomycota</taxon>
        <taxon>Pezizomycotina</taxon>
        <taxon>Dothideomycetes</taxon>
        <taxon>Pleosporomycetidae</taxon>
        <taxon>Venturiales</taxon>
        <taxon>Sympoventuriaceae</taxon>
        <taxon>Verruconis</taxon>
    </lineage>
</organism>
<accession>A0A0D1YTX7</accession>
<reference evidence="2 3" key="1">
    <citation type="submission" date="2015-01" db="EMBL/GenBank/DDBJ databases">
        <title>The Genome Sequence of Ochroconis gallopava CBS43764.</title>
        <authorList>
            <consortium name="The Broad Institute Genomics Platform"/>
            <person name="Cuomo C."/>
            <person name="de Hoog S."/>
            <person name="Gorbushina A."/>
            <person name="Stielow B."/>
            <person name="Teixiera M."/>
            <person name="Abouelleil A."/>
            <person name="Chapman S.B."/>
            <person name="Priest M."/>
            <person name="Young S.K."/>
            <person name="Wortman J."/>
            <person name="Nusbaum C."/>
            <person name="Birren B."/>
        </authorList>
    </citation>
    <scope>NUCLEOTIDE SEQUENCE [LARGE SCALE GENOMIC DNA]</scope>
    <source>
        <strain evidence="2 3">CBS 43764</strain>
    </source>
</reference>
<keyword evidence="1" id="KW-0472">Membrane</keyword>
<evidence type="ECO:0000313" key="3">
    <source>
        <dbReference type="Proteomes" id="UP000053259"/>
    </source>
</evidence>